<protein>
    <submittedName>
        <fullName evidence="1">NAD(P)/FAD-dependent oxidoreductase</fullName>
    </submittedName>
</protein>
<keyword evidence="2" id="KW-1185">Reference proteome</keyword>
<name>A0ABP8ZM55_9ACTN</name>
<dbReference type="Gene3D" id="3.50.50.60">
    <property type="entry name" value="FAD/NAD(P)-binding domain"/>
    <property type="match status" value="1"/>
</dbReference>
<dbReference type="PANTHER" id="PTHR10668">
    <property type="entry name" value="PHYTOENE DEHYDROGENASE"/>
    <property type="match status" value="1"/>
</dbReference>
<accession>A0ABP8ZM55</accession>
<gene>
    <name evidence="1" type="ORF">GCM10023350_51790</name>
</gene>
<dbReference type="InterPro" id="IPR036188">
    <property type="entry name" value="FAD/NAD-bd_sf"/>
</dbReference>
<sequence length="470" mass="49645">MSTDAVVVGSGPNGLAAAITLAQRGLSVTVLEGHDEIGGGTRTSELTVPGVLHDMCSAIHPFGVGSPYLRSLPLADHGLVWRWPEIDLAHPLDDGTAAVMLRSIDETATGLGADGDRWRGVFGPLARQYDDLAPEVLGPVAHLPRRPVLLGRFGLRAALPADVLARRFATEAARALFAGCAAHICRPLDRPSTAAVGTMLIAAGHRHGWPVAEGGSRAITDALASLLRSMGGRVETGVQVRSVADLPDARLMLFDTTPTAFADIAGDRLPPRRARSLRRWRYGVAAYKIDLAVRGGVPWTAEPCRRAGTVHVGGTFEEIADAEAEAARGVLPARPFVLVGQQYLADPTRSAGDVHPVWAYAHVPHAYAGDATDLVLDQIERFAPGLRERIVGQHVTGPADFAAYNPNYVGGDIAAGTNTVRQLLVRPRPTLDPYATGMPGAFLCSSSTPPGAGVHGMCGHRAALRALQDR</sequence>
<comment type="caution">
    <text evidence="1">The sequence shown here is derived from an EMBL/GenBank/DDBJ whole genome shotgun (WGS) entry which is preliminary data.</text>
</comment>
<dbReference type="PRINTS" id="PR00411">
    <property type="entry name" value="PNDRDTASEI"/>
</dbReference>
<dbReference type="SUPFAM" id="SSF51905">
    <property type="entry name" value="FAD/NAD(P)-binding domain"/>
    <property type="match status" value="1"/>
</dbReference>
<evidence type="ECO:0000313" key="2">
    <source>
        <dbReference type="Proteomes" id="UP001499882"/>
    </source>
</evidence>
<evidence type="ECO:0000313" key="1">
    <source>
        <dbReference type="EMBL" id="GAA4759332.1"/>
    </source>
</evidence>
<dbReference type="RefSeq" id="WP_345530025.1">
    <property type="nucleotide sequence ID" value="NZ_BAABKN010000036.1"/>
</dbReference>
<organism evidence="1 2">
    <name type="scientific">Nocardioides endophyticus</name>
    <dbReference type="NCBI Taxonomy" id="1353775"/>
    <lineage>
        <taxon>Bacteria</taxon>
        <taxon>Bacillati</taxon>
        <taxon>Actinomycetota</taxon>
        <taxon>Actinomycetes</taxon>
        <taxon>Propionibacteriales</taxon>
        <taxon>Nocardioidaceae</taxon>
        <taxon>Nocardioides</taxon>
    </lineage>
</organism>
<dbReference type="Pfam" id="PF13450">
    <property type="entry name" value="NAD_binding_8"/>
    <property type="match status" value="1"/>
</dbReference>
<dbReference type="Proteomes" id="UP001499882">
    <property type="component" value="Unassembled WGS sequence"/>
</dbReference>
<reference evidence="2" key="1">
    <citation type="journal article" date="2019" name="Int. J. Syst. Evol. Microbiol.">
        <title>The Global Catalogue of Microorganisms (GCM) 10K type strain sequencing project: providing services to taxonomists for standard genome sequencing and annotation.</title>
        <authorList>
            <consortium name="The Broad Institute Genomics Platform"/>
            <consortium name="The Broad Institute Genome Sequencing Center for Infectious Disease"/>
            <person name="Wu L."/>
            <person name="Ma J."/>
        </authorList>
    </citation>
    <scope>NUCLEOTIDE SEQUENCE [LARGE SCALE GENOMIC DNA]</scope>
    <source>
        <strain evidence="2">JCM 18532</strain>
    </source>
</reference>
<proteinExistence type="predicted"/>
<dbReference type="PANTHER" id="PTHR10668:SF105">
    <property type="entry name" value="DEHYDROGENASE-RELATED"/>
    <property type="match status" value="1"/>
</dbReference>
<dbReference type="EMBL" id="BAABKN010000036">
    <property type="protein sequence ID" value="GAA4759332.1"/>
    <property type="molecule type" value="Genomic_DNA"/>
</dbReference>